<comment type="caution">
    <text evidence="4">The sequence shown here is derived from an EMBL/GenBank/DDBJ whole genome shotgun (WGS) entry which is preliminary data.</text>
</comment>
<dbReference type="Proteomes" id="UP001419268">
    <property type="component" value="Unassembled WGS sequence"/>
</dbReference>
<dbReference type="InterPro" id="IPR006969">
    <property type="entry name" value="Stig-like"/>
</dbReference>
<evidence type="ECO:0008006" key="6">
    <source>
        <dbReference type="Google" id="ProtNLM"/>
    </source>
</evidence>
<gene>
    <name evidence="4" type="ORF">Scep_028811</name>
</gene>
<reference evidence="4 5" key="1">
    <citation type="submission" date="2024-01" db="EMBL/GenBank/DDBJ databases">
        <title>Genome assemblies of Stephania.</title>
        <authorList>
            <person name="Yang L."/>
        </authorList>
    </citation>
    <scope>NUCLEOTIDE SEQUENCE [LARGE SCALE GENOMIC DNA]</scope>
    <source>
        <strain evidence="4">JXDWG</strain>
        <tissue evidence="4">Leaf</tissue>
    </source>
</reference>
<evidence type="ECO:0000256" key="1">
    <source>
        <dbReference type="ARBA" id="ARBA00006010"/>
    </source>
</evidence>
<organism evidence="4 5">
    <name type="scientific">Stephania cephalantha</name>
    <dbReference type="NCBI Taxonomy" id="152367"/>
    <lineage>
        <taxon>Eukaryota</taxon>
        <taxon>Viridiplantae</taxon>
        <taxon>Streptophyta</taxon>
        <taxon>Embryophyta</taxon>
        <taxon>Tracheophyta</taxon>
        <taxon>Spermatophyta</taxon>
        <taxon>Magnoliopsida</taxon>
        <taxon>Ranunculales</taxon>
        <taxon>Menispermaceae</taxon>
        <taxon>Menispermoideae</taxon>
        <taxon>Cissampelideae</taxon>
        <taxon>Stephania</taxon>
    </lineage>
</organism>
<keyword evidence="5" id="KW-1185">Reference proteome</keyword>
<proteinExistence type="inferred from homology"/>
<comment type="similarity">
    <text evidence="1">Belongs to the STIG1 family.</text>
</comment>
<dbReference type="AlphaFoldDB" id="A0AAP0HJZ0"/>
<accession>A0AAP0HJZ0</accession>
<protein>
    <recommendedName>
        <fullName evidence="6">Stigma-specific STIG1-like protein 1</fullName>
    </recommendedName>
</protein>
<evidence type="ECO:0000313" key="4">
    <source>
        <dbReference type="EMBL" id="KAK9089729.1"/>
    </source>
</evidence>
<feature type="chain" id="PRO_5042941710" description="Stigma-specific STIG1-like protein 1" evidence="3">
    <location>
        <begin position="28"/>
        <end position="128"/>
    </location>
</feature>
<evidence type="ECO:0000256" key="3">
    <source>
        <dbReference type="SAM" id="SignalP"/>
    </source>
</evidence>
<evidence type="ECO:0000256" key="2">
    <source>
        <dbReference type="ARBA" id="ARBA00022729"/>
    </source>
</evidence>
<sequence length="128" mass="14429">MKLTFFMPIMATMAILFMAIAITSTSARSSKELGFDKVLRYGAMTCDRYPRVCLGRGSSGPYCCKKRCVDVERDRMNCGKCGRRCKYNEICCRGRCVNSYFDENNCGGCYNKCKKGSLCAYGMCSYAY</sequence>
<dbReference type="EMBL" id="JBBNAG010000012">
    <property type="protein sequence ID" value="KAK9089729.1"/>
    <property type="molecule type" value="Genomic_DNA"/>
</dbReference>
<evidence type="ECO:0000313" key="5">
    <source>
        <dbReference type="Proteomes" id="UP001419268"/>
    </source>
</evidence>
<dbReference type="Pfam" id="PF04885">
    <property type="entry name" value="Stig1"/>
    <property type="match status" value="1"/>
</dbReference>
<feature type="signal peptide" evidence="3">
    <location>
        <begin position="1"/>
        <end position="27"/>
    </location>
</feature>
<keyword evidence="2 3" id="KW-0732">Signal</keyword>
<name>A0AAP0HJZ0_9MAGN</name>
<dbReference type="PANTHER" id="PTHR33227:SF21">
    <property type="entry name" value="F12F1.21 PROTEIN"/>
    <property type="match status" value="1"/>
</dbReference>
<dbReference type="PANTHER" id="PTHR33227">
    <property type="entry name" value="STIGMA-SPECIFIC STIG1-LIKE PROTEIN 3"/>
    <property type="match status" value="1"/>
</dbReference>